<comment type="caution">
    <text evidence="3">The sequence shown here is derived from an EMBL/GenBank/DDBJ whole genome shotgun (WGS) entry which is preliminary data.</text>
</comment>
<evidence type="ECO:0000256" key="2">
    <source>
        <dbReference type="SAM" id="Phobius"/>
    </source>
</evidence>
<reference evidence="3 4" key="1">
    <citation type="submission" date="2019-10" db="EMBL/GenBank/DDBJ databases">
        <title>Assembly and Annotation for the nematode Trichostrongylus colubriformis.</title>
        <authorList>
            <person name="Martin J."/>
        </authorList>
    </citation>
    <scope>NUCLEOTIDE SEQUENCE [LARGE SCALE GENOMIC DNA]</scope>
    <source>
        <strain evidence="3">G859</strain>
        <tissue evidence="3">Whole worm</tissue>
    </source>
</reference>
<proteinExistence type="predicted"/>
<gene>
    <name evidence="3" type="ORF">GCK32_003939</name>
</gene>
<organism evidence="3 4">
    <name type="scientific">Trichostrongylus colubriformis</name>
    <name type="common">Black scour worm</name>
    <dbReference type="NCBI Taxonomy" id="6319"/>
    <lineage>
        <taxon>Eukaryota</taxon>
        <taxon>Metazoa</taxon>
        <taxon>Ecdysozoa</taxon>
        <taxon>Nematoda</taxon>
        <taxon>Chromadorea</taxon>
        <taxon>Rhabditida</taxon>
        <taxon>Rhabditina</taxon>
        <taxon>Rhabditomorpha</taxon>
        <taxon>Strongyloidea</taxon>
        <taxon>Trichostrongylidae</taxon>
        <taxon>Trichostrongylus</taxon>
    </lineage>
</organism>
<dbReference type="EMBL" id="WIXE01018760">
    <property type="protein sequence ID" value="KAK5970660.1"/>
    <property type="molecule type" value="Genomic_DNA"/>
</dbReference>
<keyword evidence="4" id="KW-1185">Reference proteome</keyword>
<keyword evidence="2" id="KW-0812">Transmembrane</keyword>
<dbReference type="AlphaFoldDB" id="A0AAN8FJ53"/>
<keyword evidence="2" id="KW-1133">Transmembrane helix</keyword>
<keyword evidence="2" id="KW-0472">Membrane</keyword>
<protein>
    <submittedName>
        <fullName evidence="3">Uncharacterized protein</fullName>
    </submittedName>
</protein>
<feature type="compositionally biased region" description="Polar residues" evidence="1">
    <location>
        <begin position="9"/>
        <end position="20"/>
    </location>
</feature>
<evidence type="ECO:0000313" key="3">
    <source>
        <dbReference type="EMBL" id="KAK5970660.1"/>
    </source>
</evidence>
<dbReference type="Proteomes" id="UP001331761">
    <property type="component" value="Unassembled WGS sequence"/>
</dbReference>
<evidence type="ECO:0000313" key="4">
    <source>
        <dbReference type="Proteomes" id="UP001331761"/>
    </source>
</evidence>
<feature type="region of interest" description="Disordered" evidence="1">
    <location>
        <begin position="138"/>
        <end position="159"/>
    </location>
</feature>
<accession>A0AAN8FJ53</accession>
<feature type="transmembrane region" description="Helical" evidence="2">
    <location>
        <begin position="247"/>
        <end position="267"/>
    </location>
</feature>
<name>A0AAN8FJ53_TRICO</name>
<evidence type="ECO:0000256" key="1">
    <source>
        <dbReference type="SAM" id="MobiDB-lite"/>
    </source>
</evidence>
<feature type="region of interest" description="Disordered" evidence="1">
    <location>
        <begin position="1"/>
        <end position="37"/>
    </location>
</feature>
<sequence>MSFDLQALTGESKSSGTPNHGSEGFSTRRDSLPTRMSGPVKLEGMTSVNSTSSQCASASSSGHLVSFNGQTTEVPEEIRCHLCDYPMKLCIRKSKYKGEIREYAAYRCLRKGCQTFRSVRKVIEPDFPCPRKRKAEEIFDPGNVSPHGTARTAHDGTGQSSFLTSNASSKAEGTLLYIPGRVSLEHVEQMQKFAIGFLGKTGGTTVDSVSRPLFAYVNMTAQDIDEHLKSDDGQKVRQNSIFSVSNFLVLLFAIYCFLTIAVCRGFTENFQRLGVLRDTMTLI</sequence>